<dbReference type="AlphaFoldDB" id="A0A8H5GJX1"/>
<evidence type="ECO:0000259" key="2">
    <source>
        <dbReference type="Pfam" id="PF06985"/>
    </source>
</evidence>
<feature type="domain" description="Heterokaryon incompatibility" evidence="2">
    <location>
        <begin position="177"/>
        <end position="275"/>
    </location>
</feature>
<keyword evidence="1" id="KW-0472">Membrane</keyword>
<dbReference type="PANTHER" id="PTHR10622">
    <property type="entry name" value="HET DOMAIN-CONTAINING PROTEIN"/>
    <property type="match status" value="1"/>
</dbReference>
<dbReference type="EMBL" id="JAACJM010000023">
    <property type="protein sequence ID" value="KAF5366406.1"/>
    <property type="molecule type" value="Genomic_DNA"/>
</dbReference>
<accession>A0A8H5GJX1</accession>
<dbReference type="OrthoDB" id="2157530at2759"/>
<evidence type="ECO:0000256" key="1">
    <source>
        <dbReference type="SAM" id="Phobius"/>
    </source>
</evidence>
<sequence length="298" mass="33649">MDGIGCTSGFCCPVCASGYLYSGRFLIVQRICMDIWAPAIFHFAIVHVEFLGISKLLLPLHPDPSQHLNFLVDIIKTISVSAQPPLRLRFSVSLRPRYLNYLVSCTSLLTFLFEVTALIIELYPSRMSAPGMSADSTAVTTPPLLDPLQKRARPRRLVNACTIEVEEFPSDDSVSPYDILSHCWKQGQEVSYQEMVKCQSSIAAWLSIRAQSGYKKIVAACRQAREDNHTYIWIDTCCIDKGDHGQQSQDINSMFDYYKNAKVCYVYLNDYDSCQFDLCNMYKLGSPPPPLPSRYPIP</sequence>
<dbReference type="Proteomes" id="UP000559256">
    <property type="component" value="Unassembled WGS sequence"/>
</dbReference>
<name>A0A8H5GJX1_9AGAR</name>
<feature type="transmembrane region" description="Helical" evidence="1">
    <location>
        <begin position="98"/>
        <end position="123"/>
    </location>
</feature>
<gene>
    <name evidence="3" type="ORF">D9758_009735</name>
</gene>
<protein>
    <recommendedName>
        <fullName evidence="2">Heterokaryon incompatibility domain-containing protein</fullName>
    </recommendedName>
</protein>
<keyword evidence="4" id="KW-1185">Reference proteome</keyword>
<evidence type="ECO:0000313" key="4">
    <source>
        <dbReference type="Proteomes" id="UP000559256"/>
    </source>
</evidence>
<evidence type="ECO:0000313" key="3">
    <source>
        <dbReference type="EMBL" id="KAF5366406.1"/>
    </source>
</evidence>
<dbReference type="Pfam" id="PF06985">
    <property type="entry name" value="HET"/>
    <property type="match status" value="1"/>
</dbReference>
<keyword evidence="1" id="KW-1133">Transmembrane helix</keyword>
<reference evidence="3 4" key="1">
    <citation type="journal article" date="2020" name="ISME J.">
        <title>Uncovering the hidden diversity of litter-decomposition mechanisms in mushroom-forming fungi.</title>
        <authorList>
            <person name="Floudas D."/>
            <person name="Bentzer J."/>
            <person name="Ahren D."/>
            <person name="Johansson T."/>
            <person name="Persson P."/>
            <person name="Tunlid A."/>
        </authorList>
    </citation>
    <scope>NUCLEOTIDE SEQUENCE [LARGE SCALE GENOMIC DNA]</scope>
    <source>
        <strain evidence="3 4">CBS 291.85</strain>
    </source>
</reference>
<keyword evidence="1" id="KW-0812">Transmembrane</keyword>
<dbReference type="InterPro" id="IPR010730">
    <property type="entry name" value="HET"/>
</dbReference>
<organism evidence="3 4">
    <name type="scientific">Tetrapyrgos nigripes</name>
    <dbReference type="NCBI Taxonomy" id="182062"/>
    <lineage>
        <taxon>Eukaryota</taxon>
        <taxon>Fungi</taxon>
        <taxon>Dikarya</taxon>
        <taxon>Basidiomycota</taxon>
        <taxon>Agaricomycotina</taxon>
        <taxon>Agaricomycetes</taxon>
        <taxon>Agaricomycetidae</taxon>
        <taxon>Agaricales</taxon>
        <taxon>Marasmiineae</taxon>
        <taxon>Marasmiaceae</taxon>
        <taxon>Tetrapyrgos</taxon>
    </lineage>
</organism>
<dbReference type="PANTHER" id="PTHR10622:SF10">
    <property type="entry name" value="HET DOMAIN-CONTAINING PROTEIN"/>
    <property type="match status" value="1"/>
</dbReference>
<proteinExistence type="predicted"/>
<comment type="caution">
    <text evidence="3">The sequence shown here is derived from an EMBL/GenBank/DDBJ whole genome shotgun (WGS) entry which is preliminary data.</text>
</comment>